<evidence type="ECO:0000313" key="4">
    <source>
        <dbReference type="EMBL" id="MBW8484628.1"/>
    </source>
</evidence>
<evidence type="ECO:0000256" key="1">
    <source>
        <dbReference type="SAM" id="MobiDB-lite"/>
    </source>
</evidence>
<feature type="domain" description="TarS/TarP linker" evidence="3">
    <location>
        <begin position="225"/>
        <end position="321"/>
    </location>
</feature>
<evidence type="ECO:0000259" key="3">
    <source>
        <dbReference type="Pfam" id="PF22181"/>
    </source>
</evidence>
<name>A0ABS7FYW6_9ACTN</name>
<feature type="domain" description="Glycosyltransferase 2-like" evidence="2">
    <location>
        <begin position="6"/>
        <end position="164"/>
    </location>
</feature>
<comment type="caution">
    <text evidence="4">The sequence shown here is derived from an EMBL/GenBank/DDBJ whole genome shotgun (WGS) entry which is preliminary data.</text>
</comment>
<feature type="region of interest" description="Disordered" evidence="1">
    <location>
        <begin position="476"/>
        <end position="499"/>
    </location>
</feature>
<keyword evidence="5" id="KW-1185">Reference proteome</keyword>
<sequence>MDPRVSVIVPVYNCRPSLELTVRSVLEQTMPPGAVELIAVDDASTDGSGEELERLAAGHPHVTVLRHATGSGGPGRPRNTGLDAAAGEYVFFLDADDHLGPEALARCVAMADENGTDVVVPKYVGVGRRVNRALFERTVPFTTIHDAVPNLYGSLTALKLYRRRMLDEHGIRFPERVLSGEDQIFAVRAYFEAKGVSVLADYDCYYWVDRSDGTSALQVGGAPARDYFPEIDKLLAYVTERTEPGPVRDRLLRRHFAYEVFSRFDRRYPSFDDTERRDTKEGARALVRRYAGHGALKDLSPYNRVLAHLLRSGHDGLVDELARVHAEQQPPIVVDGRRTYHAYPGFFRAAELAIPDEMFLSGQPLRASGTVTAVRWDAGYLAVDGHARAERVDERAQRVELALRERGGEREYRVPFDPYPLPPAAGRGAAAPAAAAPRLRTAMIDLGTVADGGPLPAGRWDAHAVVSLQGVVAETRLLRPRPDGPRPDGAGEDPAAPGARVAAVAAGPPVVTPYFTPHAGGLALLVGRTGGAAPPVEGATVHPAGPGRRRLAAGIATALPGADRVEVRVLLGRRHGDEVRAVAAAVAADGPERRRITAELPLEDLPEGIWDVSYEISVAGGTVRFRAPAAPEAAAAPDAVRTKKGNLSLVRAAPARGGRLRVLRRLLGRA</sequence>
<dbReference type="PANTHER" id="PTHR22916:SF3">
    <property type="entry name" value="UDP-GLCNAC:BETAGAL BETA-1,3-N-ACETYLGLUCOSAMINYLTRANSFERASE-LIKE PROTEIN 1"/>
    <property type="match status" value="1"/>
</dbReference>
<evidence type="ECO:0000259" key="2">
    <source>
        <dbReference type="Pfam" id="PF00535"/>
    </source>
</evidence>
<gene>
    <name evidence="4" type="ORF">K1Y72_19750</name>
</gene>
<dbReference type="InterPro" id="IPR001173">
    <property type="entry name" value="Glyco_trans_2-like"/>
</dbReference>
<dbReference type="RefSeq" id="WP_220167865.1">
    <property type="nucleotide sequence ID" value="NZ_JAIBOA010000012.1"/>
</dbReference>
<proteinExistence type="predicted"/>
<dbReference type="InterPro" id="IPR029044">
    <property type="entry name" value="Nucleotide-diphossugar_trans"/>
</dbReference>
<dbReference type="Gene3D" id="3.90.550.10">
    <property type="entry name" value="Spore Coat Polysaccharide Biosynthesis Protein SpsA, Chain A"/>
    <property type="match status" value="1"/>
</dbReference>
<dbReference type="CDD" id="cd00761">
    <property type="entry name" value="Glyco_tranf_GTA_type"/>
    <property type="match status" value="1"/>
</dbReference>
<reference evidence="4 5" key="1">
    <citation type="submission" date="2021-07" db="EMBL/GenBank/DDBJ databases">
        <title>Actinomadura sp. PM05-2 isolated from lichen.</title>
        <authorList>
            <person name="Somphong A."/>
            <person name="Phongsopitanun W."/>
            <person name="Tanasupawat S."/>
            <person name="Peongsungnone V."/>
        </authorList>
    </citation>
    <scope>NUCLEOTIDE SEQUENCE [LARGE SCALE GENOMIC DNA]</scope>
    <source>
        <strain evidence="4 5">PM05-2</strain>
    </source>
</reference>
<organism evidence="4 5">
    <name type="scientific">Actinomadura parmotrematis</name>
    <dbReference type="NCBI Taxonomy" id="2864039"/>
    <lineage>
        <taxon>Bacteria</taxon>
        <taxon>Bacillati</taxon>
        <taxon>Actinomycetota</taxon>
        <taxon>Actinomycetes</taxon>
        <taxon>Streptosporangiales</taxon>
        <taxon>Thermomonosporaceae</taxon>
        <taxon>Actinomadura</taxon>
    </lineage>
</organism>
<dbReference type="InterPro" id="IPR054028">
    <property type="entry name" value="TarS/TarP_linker"/>
</dbReference>
<feature type="compositionally biased region" description="Basic and acidic residues" evidence="1">
    <location>
        <begin position="476"/>
        <end position="486"/>
    </location>
</feature>
<dbReference type="Proteomes" id="UP000774570">
    <property type="component" value="Unassembled WGS sequence"/>
</dbReference>
<dbReference type="SUPFAM" id="SSF53448">
    <property type="entry name" value="Nucleotide-diphospho-sugar transferases"/>
    <property type="match status" value="1"/>
</dbReference>
<dbReference type="PANTHER" id="PTHR22916">
    <property type="entry name" value="GLYCOSYLTRANSFERASE"/>
    <property type="match status" value="1"/>
</dbReference>
<protein>
    <submittedName>
        <fullName evidence="4">Glycosyltransferase</fullName>
    </submittedName>
</protein>
<dbReference type="EMBL" id="JAIBOA010000012">
    <property type="protein sequence ID" value="MBW8484628.1"/>
    <property type="molecule type" value="Genomic_DNA"/>
</dbReference>
<evidence type="ECO:0000313" key="5">
    <source>
        <dbReference type="Proteomes" id="UP000774570"/>
    </source>
</evidence>
<dbReference type="Pfam" id="PF22181">
    <property type="entry name" value="TarS_linker"/>
    <property type="match status" value="1"/>
</dbReference>
<accession>A0ABS7FYW6</accession>
<dbReference type="Pfam" id="PF00535">
    <property type="entry name" value="Glycos_transf_2"/>
    <property type="match status" value="1"/>
</dbReference>